<evidence type="ECO:0000313" key="1">
    <source>
        <dbReference type="EMBL" id="SFI05604.1"/>
    </source>
</evidence>
<dbReference type="STRING" id="1125876.SAMN05443292_1123"/>
<dbReference type="Proteomes" id="UP000198931">
    <property type="component" value="Unassembled WGS sequence"/>
</dbReference>
<dbReference type="InterPro" id="IPR003489">
    <property type="entry name" value="RHF/RaiA"/>
</dbReference>
<reference evidence="1 2" key="1">
    <citation type="submission" date="2016-10" db="EMBL/GenBank/DDBJ databases">
        <authorList>
            <person name="de Groot N.N."/>
        </authorList>
    </citation>
    <scope>NUCLEOTIDE SEQUENCE [LARGE SCALE GENOMIC DNA]</scope>
    <source>
        <strain evidence="1 2">DSM 26000</strain>
    </source>
</reference>
<name>A0A1I3F302_9FLAO</name>
<protein>
    <submittedName>
        <fullName evidence="1">Sigma 54 modulation protein / S30EA ribosomal protein</fullName>
    </submittedName>
</protein>
<sequence length="104" mass="12082">MEILINTDHNVESSEEMIAYYKSEIQDDFERFNEHLTRIEVKISDENGEKFSERDKKCVMEARLKGMQPFVVTSHEDTVKKAVKDASNKLKKSLDSTMGRLSDH</sequence>
<evidence type="ECO:0000313" key="2">
    <source>
        <dbReference type="Proteomes" id="UP000198931"/>
    </source>
</evidence>
<dbReference type="InterPro" id="IPR036567">
    <property type="entry name" value="RHF-like"/>
</dbReference>
<accession>A0A1I3F302</accession>
<dbReference type="Gene3D" id="3.30.160.100">
    <property type="entry name" value="Ribosome hibernation promotion factor-like"/>
    <property type="match status" value="1"/>
</dbReference>
<dbReference type="SUPFAM" id="SSF69754">
    <property type="entry name" value="Ribosome binding protein Y (YfiA homologue)"/>
    <property type="match status" value="1"/>
</dbReference>
<keyword evidence="2" id="KW-1185">Reference proteome</keyword>
<dbReference type="OrthoDB" id="121633at2"/>
<dbReference type="GO" id="GO:0005840">
    <property type="term" value="C:ribosome"/>
    <property type="evidence" value="ECO:0007669"/>
    <property type="project" value="UniProtKB-KW"/>
</dbReference>
<keyword evidence="1" id="KW-0687">Ribonucleoprotein</keyword>
<gene>
    <name evidence="1" type="ORF">SAMN05443292_1123</name>
</gene>
<proteinExistence type="predicted"/>
<dbReference type="Pfam" id="PF02482">
    <property type="entry name" value="Ribosomal_S30AE"/>
    <property type="match status" value="1"/>
</dbReference>
<dbReference type="EMBL" id="FOQT01000002">
    <property type="protein sequence ID" value="SFI05604.1"/>
    <property type="molecule type" value="Genomic_DNA"/>
</dbReference>
<organism evidence="1 2">
    <name type="scientific">Halpernia frigidisoli</name>
    <dbReference type="NCBI Taxonomy" id="1125876"/>
    <lineage>
        <taxon>Bacteria</taxon>
        <taxon>Pseudomonadati</taxon>
        <taxon>Bacteroidota</taxon>
        <taxon>Flavobacteriia</taxon>
        <taxon>Flavobacteriales</taxon>
        <taxon>Weeksellaceae</taxon>
        <taxon>Chryseobacterium group</taxon>
        <taxon>Halpernia</taxon>
    </lineage>
</organism>
<dbReference type="AlphaFoldDB" id="A0A1I3F302"/>
<dbReference type="RefSeq" id="WP_090079174.1">
    <property type="nucleotide sequence ID" value="NZ_FOQT01000002.1"/>
</dbReference>
<keyword evidence="1" id="KW-0689">Ribosomal protein</keyword>